<evidence type="ECO:0000256" key="2">
    <source>
        <dbReference type="ARBA" id="ARBA00023172"/>
    </source>
</evidence>
<dbReference type="Pfam" id="PF00239">
    <property type="entry name" value="Resolvase"/>
    <property type="match status" value="1"/>
</dbReference>
<reference evidence="4 5" key="1">
    <citation type="submission" date="2015-07" db="EMBL/GenBank/DDBJ databases">
        <authorList>
            <person name="Voget S."/>
            <person name="Dogs M."/>
            <person name="Brinkhoff T.H."/>
            <person name="Daniel R."/>
        </authorList>
    </citation>
    <scope>NUCLEOTIDE SEQUENCE [LARGE SCALE GENOMIC DNA]</scope>
    <source>
        <strain evidence="4 5">B14</strain>
    </source>
</reference>
<dbReference type="EMBL" id="CP143423">
    <property type="protein sequence ID" value="WVX48236.1"/>
    <property type="molecule type" value="Genomic_DNA"/>
</dbReference>
<keyword evidence="1" id="KW-0238">DNA-binding</keyword>
<dbReference type="CDD" id="cd03768">
    <property type="entry name" value="SR_ResInv"/>
    <property type="match status" value="1"/>
</dbReference>
<evidence type="ECO:0000256" key="1">
    <source>
        <dbReference type="ARBA" id="ARBA00023125"/>
    </source>
</evidence>
<dbReference type="InterPro" id="IPR006119">
    <property type="entry name" value="Resolv_N"/>
</dbReference>
<keyword evidence="5" id="KW-1185">Reference proteome</keyword>
<dbReference type="SUPFAM" id="SSF53041">
    <property type="entry name" value="Resolvase-like"/>
    <property type="match status" value="1"/>
</dbReference>
<name>A0ABZ2BSD9_9RHOB</name>
<protein>
    <submittedName>
        <fullName evidence="4">DNA-invertase hin</fullName>
    </submittedName>
</protein>
<evidence type="ECO:0000313" key="4">
    <source>
        <dbReference type="EMBL" id="WVX48236.1"/>
    </source>
</evidence>
<sequence>MTDRQTVQLEAECDALHVEYVSAVAADRPVFEALLDDLSAGDTFIVQDLDRAFRSSIDAMLTAEALRQRGVNFSILSLNVDTRTPEGELFYTMVASFAQYERRIISRRTKEGMQAARKRGVQLGRPTQLTPEVIRDAYDWMVQATLPCRYVATQLGVSRLTLQRRFHRLGLEYPIPR</sequence>
<dbReference type="PANTHER" id="PTHR30461:SF2">
    <property type="entry name" value="SERINE RECOMBINASE PINE-RELATED"/>
    <property type="match status" value="1"/>
</dbReference>
<dbReference type="PROSITE" id="PS51736">
    <property type="entry name" value="RECOMBINASES_3"/>
    <property type="match status" value="1"/>
</dbReference>
<dbReference type="SMART" id="SM00857">
    <property type="entry name" value="Resolvase"/>
    <property type="match status" value="1"/>
</dbReference>
<proteinExistence type="predicted"/>
<evidence type="ECO:0000313" key="5">
    <source>
        <dbReference type="Proteomes" id="UP001318682"/>
    </source>
</evidence>
<feature type="domain" description="Resolvase/invertase-type recombinase catalytic" evidence="3">
    <location>
        <begin position="1"/>
        <end position="120"/>
    </location>
</feature>
<gene>
    <name evidence="4" type="primary">hin_2</name>
    <name evidence="4" type="ORF">ROLI_013150</name>
</gene>
<organism evidence="4 5">
    <name type="scientific">Roseobacter fucihabitans</name>
    <dbReference type="NCBI Taxonomy" id="1537242"/>
    <lineage>
        <taxon>Bacteria</taxon>
        <taxon>Pseudomonadati</taxon>
        <taxon>Pseudomonadota</taxon>
        <taxon>Alphaproteobacteria</taxon>
        <taxon>Rhodobacterales</taxon>
        <taxon>Roseobacteraceae</taxon>
        <taxon>Roseobacter</taxon>
    </lineage>
</organism>
<evidence type="ECO:0000259" key="3">
    <source>
        <dbReference type="PROSITE" id="PS51736"/>
    </source>
</evidence>
<dbReference type="Gene3D" id="3.40.50.1390">
    <property type="entry name" value="Resolvase, N-terminal catalytic domain"/>
    <property type="match status" value="1"/>
</dbReference>
<dbReference type="InterPro" id="IPR050639">
    <property type="entry name" value="SSR_resolvase"/>
</dbReference>
<accession>A0ABZ2BSD9</accession>
<keyword evidence="2" id="KW-0233">DNA recombination</keyword>
<reference evidence="5" key="2">
    <citation type="submission" date="2024-01" db="EMBL/GenBank/DDBJ databases">
        <title>Roseobacter fucihabitans sp. nov., isolated from the brown alga Fucus spiralis.</title>
        <authorList>
            <person name="Hahnke S."/>
            <person name="Berger M."/>
            <person name="Schlingloff A."/>
            <person name="Athale I."/>
            <person name="Neumann-Schaal M."/>
            <person name="Adenaya A."/>
            <person name="Poehlein A."/>
            <person name="Daniel R."/>
            <person name="Pertersen J."/>
            <person name="Brinkhoff T."/>
        </authorList>
    </citation>
    <scope>NUCLEOTIDE SEQUENCE [LARGE SCALE GENOMIC DNA]</scope>
    <source>
        <strain evidence="5">B14</strain>
    </source>
</reference>
<dbReference type="PANTHER" id="PTHR30461">
    <property type="entry name" value="DNA-INVERTASE FROM LAMBDOID PROPHAGE"/>
    <property type="match status" value="1"/>
</dbReference>
<dbReference type="Proteomes" id="UP001318682">
    <property type="component" value="Chromosome"/>
</dbReference>
<dbReference type="InterPro" id="IPR036162">
    <property type="entry name" value="Resolvase-like_N_sf"/>
</dbReference>
<dbReference type="RefSeq" id="WP_187432187.1">
    <property type="nucleotide sequence ID" value="NZ_CP143423.1"/>
</dbReference>